<sequence length="332" mass="37091">MANLSKFSLPQGYRFLPSDVQLVMYYLKRKVTGRKFKLKRDIPDIVLKNHSPSEVREMSYPKTKDLEGFFFCSLGSKYSNGQRKNCSSKCGYWKATGKDKAIYNKSHKVGKRRTLTFYRGKAKGTITDWHIHEYRLEDKELPIASNYQNEFVVLCKIFEKKSRGPKTDEEYESPVEEDADDCVNGDDENGSLVSFLFAIQSSSMGPEEGQNTVATISALNIENGQDTVLQPLPPHTATTIVPQHHPSPPENDVHKLLLNVSDEDGDTCDGGGSSQVDSVPNKSTGEDVDTNDINATLVDIIDSWKRKVLSQGLPGGFLEEEDLNKPMEDGEG</sequence>
<reference evidence="1 2" key="1">
    <citation type="journal article" date="2022" name="Hortic Res">
        <title>A haplotype resolved chromosomal level avocado genome allows analysis of novel avocado genes.</title>
        <authorList>
            <person name="Nath O."/>
            <person name="Fletcher S.J."/>
            <person name="Hayward A."/>
            <person name="Shaw L.M."/>
            <person name="Masouleh A.K."/>
            <person name="Furtado A."/>
            <person name="Henry R.J."/>
            <person name="Mitter N."/>
        </authorList>
    </citation>
    <scope>NUCLEOTIDE SEQUENCE [LARGE SCALE GENOMIC DNA]</scope>
    <source>
        <strain evidence="2">cv. Hass</strain>
    </source>
</reference>
<accession>A0ACC2L5T5</accession>
<proteinExistence type="predicted"/>
<dbReference type="EMBL" id="CM056815">
    <property type="protein sequence ID" value="KAJ8628794.1"/>
    <property type="molecule type" value="Genomic_DNA"/>
</dbReference>
<protein>
    <submittedName>
        <fullName evidence="1">Uncharacterized protein</fullName>
    </submittedName>
</protein>
<keyword evidence="2" id="KW-1185">Reference proteome</keyword>
<organism evidence="1 2">
    <name type="scientific">Persea americana</name>
    <name type="common">Avocado</name>
    <dbReference type="NCBI Taxonomy" id="3435"/>
    <lineage>
        <taxon>Eukaryota</taxon>
        <taxon>Viridiplantae</taxon>
        <taxon>Streptophyta</taxon>
        <taxon>Embryophyta</taxon>
        <taxon>Tracheophyta</taxon>
        <taxon>Spermatophyta</taxon>
        <taxon>Magnoliopsida</taxon>
        <taxon>Magnoliidae</taxon>
        <taxon>Laurales</taxon>
        <taxon>Lauraceae</taxon>
        <taxon>Persea</taxon>
    </lineage>
</organism>
<dbReference type="Proteomes" id="UP001234297">
    <property type="component" value="Chromosome 7"/>
</dbReference>
<evidence type="ECO:0000313" key="2">
    <source>
        <dbReference type="Proteomes" id="UP001234297"/>
    </source>
</evidence>
<comment type="caution">
    <text evidence="1">The sequence shown here is derived from an EMBL/GenBank/DDBJ whole genome shotgun (WGS) entry which is preliminary data.</text>
</comment>
<name>A0ACC2L5T5_PERAE</name>
<evidence type="ECO:0000313" key="1">
    <source>
        <dbReference type="EMBL" id="KAJ8628794.1"/>
    </source>
</evidence>
<gene>
    <name evidence="1" type="ORF">MRB53_022117</name>
</gene>